<protein>
    <recommendedName>
        <fullName evidence="10">Glycosyltransferase RgtA/B/C/D-like domain-containing protein</fullName>
    </recommendedName>
</protein>
<keyword evidence="3" id="KW-0328">Glycosyltransferase</keyword>
<keyword evidence="6 8" id="KW-1133">Transmembrane helix</keyword>
<feature type="transmembrane region" description="Helical" evidence="8">
    <location>
        <begin position="139"/>
        <end position="161"/>
    </location>
</feature>
<dbReference type="GO" id="GO:0010041">
    <property type="term" value="P:response to iron(III) ion"/>
    <property type="evidence" value="ECO:0007669"/>
    <property type="project" value="TreeGrafter"/>
</dbReference>
<evidence type="ECO:0008006" key="10">
    <source>
        <dbReference type="Google" id="ProtNLM"/>
    </source>
</evidence>
<dbReference type="GO" id="GO:0009103">
    <property type="term" value="P:lipopolysaccharide biosynthetic process"/>
    <property type="evidence" value="ECO:0007669"/>
    <property type="project" value="UniProtKB-ARBA"/>
</dbReference>
<accession>A0A6B1D750</accession>
<evidence type="ECO:0000256" key="1">
    <source>
        <dbReference type="ARBA" id="ARBA00004651"/>
    </source>
</evidence>
<evidence type="ECO:0000256" key="6">
    <source>
        <dbReference type="ARBA" id="ARBA00022989"/>
    </source>
</evidence>
<dbReference type="PANTHER" id="PTHR33908:SF3">
    <property type="entry name" value="UNDECAPRENYL PHOSPHATE-ALPHA-4-AMINO-4-DEOXY-L-ARABINOSE ARABINOSYL TRANSFERASE"/>
    <property type="match status" value="1"/>
</dbReference>
<feature type="transmembrane region" description="Helical" evidence="8">
    <location>
        <begin position="222"/>
        <end position="240"/>
    </location>
</feature>
<feature type="transmembrane region" description="Helical" evidence="8">
    <location>
        <begin position="26"/>
        <end position="47"/>
    </location>
</feature>
<name>A0A6B1D750_9CHLR</name>
<feature type="transmembrane region" description="Helical" evidence="8">
    <location>
        <begin position="252"/>
        <end position="272"/>
    </location>
</feature>
<feature type="transmembrane region" description="Helical" evidence="8">
    <location>
        <begin position="328"/>
        <end position="348"/>
    </location>
</feature>
<evidence type="ECO:0000256" key="5">
    <source>
        <dbReference type="ARBA" id="ARBA00022692"/>
    </source>
</evidence>
<comment type="caution">
    <text evidence="9">The sequence shown here is derived from an EMBL/GenBank/DDBJ whole genome shotgun (WGS) entry which is preliminary data.</text>
</comment>
<feature type="transmembrane region" description="Helical" evidence="8">
    <location>
        <begin position="377"/>
        <end position="403"/>
    </location>
</feature>
<keyword evidence="4" id="KW-0808">Transferase</keyword>
<comment type="subcellular location">
    <subcellularLocation>
        <location evidence="1">Cell membrane</location>
        <topology evidence="1">Multi-pass membrane protein</topology>
    </subcellularLocation>
</comment>
<evidence type="ECO:0000256" key="3">
    <source>
        <dbReference type="ARBA" id="ARBA00022676"/>
    </source>
</evidence>
<evidence type="ECO:0000256" key="4">
    <source>
        <dbReference type="ARBA" id="ARBA00022679"/>
    </source>
</evidence>
<dbReference type="PANTHER" id="PTHR33908">
    <property type="entry name" value="MANNOSYLTRANSFERASE YKCB-RELATED"/>
    <property type="match status" value="1"/>
</dbReference>
<dbReference type="GO" id="GO:0016763">
    <property type="term" value="F:pentosyltransferase activity"/>
    <property type="evidence" value="ECO:0007669"/>
    <property type="project" value="TreeGrafter"/>
</dbReference>
<evidence type="ECO:0000256" key="2">
    <source>
        <dbReference type="ARBA" id="ARBA00022475"/>
    </source>
</evidence>
<feature type="transmembrane region" description="Helical" evidence="8">
    <location>
        <begin position="106"/>
        <end position="127"/>
    </location>
</feature>
<evidence type="ECO:0000256" key="8">
    <source>
        <dbReference type="SAM" id="Phobius"/>
    </source>
</evidence>
<dbReference type="AlphaFoldDB" id="A0A6B1D750"/>
<dbReference type="GO" id="GO:0005886">
    <property type="term" value="C:plasma membrane"/>
    <property type="evidence" value="ECO:0007669"/>
    <property type="project" value="UniProtKB-SubCell"/>
</dbReference>
<dbReference type="InterPro" id="IPR050297">
    <property type="entry name" value="LipidA_mod_glycosyltrf_83"/>
</dbReference>
<reference evidence="9" key="1">
    <citation type="submission" date="2019-09" db="EMBL/GenBank/DDBJ databases">
        <title>Characterisation of the sponge microbiome using genome-centric metagenomics.</title>
        <authorList>
            <person name="Engelberts J.P."/>
            <person name="Robbins S.J."/>
            <person name="De Goeij J.M."/>
            <person name="Aranda M."/>
            <person name="Bell S.C."/>
            <person name="Webster N.S."/>
        </authorList>
    </citation>
    <scope>NUCLEOTIDE SEQUENCE</scope>
    <source>
        <strain evidence="9">SB0661_bin_32</strain>
    </source>
</reference>
<keyword evidence="2" id="KW-1003">Cell membrane</keyword>
<gene>
    <name evidence="9" type="ORF">F4X14_09895</name>
</gene>
<proteinExistence type="predicted"/>
<feature type="transmembrane region" description="Helical" evidence="8">
    <location>
        <begin position="355"/>
        <end position="371"/>
    </location>
</feature>
<keyword evidence="7 8" id="KW-0472">Membrane</keyword>
<organism evidence="9">
    <name type="scientific">Caldilineaceae bacterium SB0661_bin_32</name>
    <dbReference type="NCBI Taxonomy" id="2605255"/>
    <lineage>
        <taxon>Bacteria</taxon>
        <taxon>Bacillati</taxon>
        <taxon>Chloroflexota</taxon>
        <taxon>Caldilineae</taxon>
        <taxon>Caldilineales</taxon>
        <taxon>Caldilineaceae</taxon>
    </lineage>
</organism>
<keyword evidence="5 8" id="KW-0812">Transmembrane</keyword>
<sequence length="726" mass="81302">MMVNKVPPARRSAAASQSRQDSRLHFTAMTGAVLLVLAVAVILLRLYRLTEIPPGIFYDEGVHGVNALRVLRGEHAVFYPELGNGLEALIAYTVALATSLWGRTVLAIRLPTALASAGAVLATFWLGRSLFGEDESGRAAPWRGLLVGGVGAALLAFSLGYTVIGRTVFRGNLLPLLLCLSLAFLWEGWKPRAGRGGTWWQIVLAGVCLGLVPYTYIASRFVPVLLLFFGLSYLLPYHSGTWQRVRANLPHICLFLGTTALVAAPILLYFVLHPDHFFLRSRHLWVLDQDRSLGEPLKAVLHNVWVHLQVFGFRGDPHWRHNFGSQPLLNPVEAIFFWFGVGMALWGWQRPGNRLLLLWLGVMLLPAMLARDDLVPHFLRMIGAAPAIYLLIGVGVWEAWRLLRERSPAFQRQAISIAIGTLICSTVLVQGILTYRTYFHDWAEIPELYELYESELGEAASVLNKQMAAEETVYLLPYRVNGHPSFEYLYEGAAPAHIIHAKGPDLAPRIEAILGALQDPAVKVLDWKNDSFWTGDGDENIVALLSKYGRYVDSDEFTNFRIHTYADLALDRPWTFYEALEPLAVRYDGGIVLLGVALGQGGEQLSAQEQLHLDRSRTLWLGLRWQTRPGLETDFAVSLRLHGEDGTLAYQNDAVLGNSDFARTSLWSEEETVDTLFHLDLQEELPPGEYELRLIVYDTETLTPTVETDVWEPEKVIARLRLTELQ</sequence>
<dbReference type="EMBL" id="VXMH01000051">
    <property type="protein sequence ID" value="MYC95272.1"/>
    <property type="molecule type" value="Genomic_DNA"/>
</dbReference>
<evidence type="ECO:0000313" key="9">
    <source>
        <dbReference type="EMBL" id="MYC95272.1"/>
    </source>
</evidence>
<evidence type="ECO:0000256" key="7">
    <source>
        <dbReference type="ARBA" id="ARBA00023136"/>
    </source>
</evidence>
<feature type="transmembrane region" description="Helical" evidence="8">
    <location>
        <begin position="167"/>
        <end position="186"/>
    </location>
</feature>
<feature type="transmembrane region" description="Helical" evidence="8">
    <location>
        <begin position="415"/>
        <end position="435"/>
    </location>
</feature>